<protein>
    <submittedName>
        <fullName evidence="1">Uncharacterized protein</fullName>
    </submittedName>
</protein>
<dbReference type="Proteomes" id="UP001230649">
    <property type="component" value="Unassembled WGS sequence"/>
</dbReference>
<sequence length="952" mass="104101">MSTAAANSAPNSAGSNISSSQSPLQMQQQHQTAGVPFPTYHVTGEPPEDQHLTPDKHRIRSPSSLSNPASNQDPHRTISTSSHNSTERQLDPGMMSHMYQQQQQQYLSGMDGRLFNHNNMPSSTSPFQQYGNSNAQYQPGMIDIGMGIGMEDMIGKWMNGVDGGLLQSGLNGALVGNIGPLSNLAAAAGYTGQQPVGGMSQADRQAWLAKSIFGGHQQGESVGGMNAMGMFAGAGQDQHQHHQQHSGQSRAPDANLQSYGIGMQNAFSGVNPGFPRYVSDSVYGNVSQLGQATGGMENTMGYRQGDFDLASMNAALAGMQLGLGEPPNSANDISTGRLAGIANAGAEHGPPSISSGRGSMNSGSAPGSALSQLSAGSAGTGLTSFSGGSGPGVSIGNDREDLIPTAIVIKNIPFDVVKEKMLEVISSLGAPLPYAFNYHYENNQFRGLAFANFRQPFEADSVVAALNGYDLFGRKLRVEYKKVLQIGEKERIEKEKAIRRMKSAQLNRGGGGNTTPNSANHSGFASQQRPGINGVPPMPSFNLARAGGQGWHSRNLDGDSSNPSGYLPQYGRHPENANRNSMFENSFQQNIGDQSSQSDSPPSSANLTEHPSSNSDFFAKEQEQPVRVDHTDPWTFDMHTKLVMFMADRTTDETTFSSNLSPREKKIIHALAERLGLQHSDVEGRVIIGKVPNPAPNQPRRFSLKTVLLLADQLISRVEYIHSRNFIHRDIKPDNFLMGIGKRGNQVNVIDFGLAKKYRDPKTHLHIPYRENKNLTGTARYTSINTHLGVEQSRRDDLESLGYVLMYFLRGSLPWQGLKAATKKQKYDRIMEKKMTTATEILCRGHPNEFAVYLNYCRSLRFDDKPDYSYLRKLFRDLFVREGFQYDYVFDWSVQNTQKPASAPLAMDEAPKRRVVGDEQQQQQMMGGAADTGRQLRSATRQAREPQQGGQW</sequence>
<evidence type="ECO:0000313" key="2">
    <source>
        <dbReference type="Proteomes" id="UP001230649"/>
    </source>
</evidence>
<evidence type="ECO:0000313" key="1">
    <source>
        <dbReference type="EMBL" id="KAJ9115186.1"/>
    </source>
</evidence>
<comment type="caution">
    <text evidence="1">The sequence shown here is derived from an EMBL/GenBank/DDBJ whole genome shotgun (WGS) entry which is preliminary data.</text>
</comment>
<organism evidence="1 2">
    <name type="scientific">Naganishia adeliensis</name>
    <dbReference type="NCBI Taxonomy" id="92952"/>
    <lineage>
        <taxon>Eukaryota</taxon>
        <taxon>Fungi</taxon>
        <taxon>Dikarya</taxon>
        <taxon>Basidiomycota</taxon>
        <taxon>Agaricomycotina</taxon>
        <taxon>Tremellomycetes</taxon>
        <taxon>Filobasidiales</taxon>
        <taxon>Filobasidiaceae</taxon>
        <taxon>Naganishia</taxon>
    </lineage>
</organism>
<keyword evidence="2" id="KW-1185">Reference proteome</keyword>
<name>A0ACC2WVM0_9TREE</name>
<reference evidence="1" key="1">
    <citation type="submission" date="2023-04" db="EMBL/GenBank/DDBJ databases">
        <title>Draft Genome sequencing of Naganishia species isolated from polar environments using Oxford Nanopore Technology.</title>
        <authorList>
            <person name="Leo P."/>
            <person name="Venkateswaran K."/>
        </authorList>
    </citation>
    <scope>NUCLEOTIDE SEQUENCE</scope>
    <source>
        <strain evidence="1">MNA-CCFEE 5262</strain>
    </source>
</reference>
<proteinExistence type="predicted"/>
<dbReference type="EMBL" id="JASBWS010000006">
    <property type="protein sequence ID" value="KAJ9115186.1"/>
    <property type="molecule type" value="Genomic_DNA"/>
</dbReference>
<gene>
    <name evidence="1" type="ORF">QFC20_001053</name>
</gene>
<accession>A0ACC2WVM0</accession>